<accession>A0ABV7J044</accession>
<dbReference type="InterPro" id="IPR024194">
    <property type="entry name" value="Ac/AlaTfrase_AlgI/DltB"/>
</dbReference>
<keyword evidence="5 13" id="KW-1003">Cell membrane</keyword>
<evidence type="ECO:0000256" key="2">
    <source>
        <dbReference type="ARBA" id="ARBA00005182"/>
    </source>
</evidence>
<keyword evidence="10 13" id="KW-0472">Membrane</keyword>
<reference evidence="16" key="1">
    <citation type="journal article" date="2019" name="Int. J. Syst. Evol. Microbiol.">
        <title>The Global Catalogue of Microorganisms (GCM) 10K type strain sequencing project: providing services to taxonomists for standard genome sequencing and annotation.</title>
        <authorList>
            <consortium name="The Broad Institute Genomics Platform"/>
            <consortium name="The Broad Institute Genome Sequencing Center for Infectious Disease"/>
            <person name="Wu L."/>
            <person name="Ma J."/>
        </authorList>
    </citation>
    <scope>NUCLEOTIDE SEQUENCE [LARGE SCALE GENOMIC DNA]</scope>
    <source>
        <strain evidence="16">KCTC 52039</strain>
    </source>
</reference>
<comment type="caution">
    <text evidence="15">The sequence shown here is derived from an EMBL/GenBank/DDBJ whole genome shotgun (WGS) entry which is preliminary data.</text>
</comment>
<comment type="similarity">
    <text evidence="3 13">Belongs to the membrane-bound acyltransferase family.</text>
</comment>
<keyword evidence="6 13" id="KW-0808">Transferase</keyword>
<name>A0ABV7J044_9RHOB</name>
<protein>
    <recommendedName>
        <fullName evidence="4">Probable alginate O-acetylase AlgI</fullName>
    </recommendedName>
    <alternativeName>
        <fullName evidence="12">Alginate biosynthesis protein AlgI</fullName>
    </alternativeName>
</protein>
<keyword evidence="11 13" id="KW-0012">Acyltransferase</keyword>
<dbReference type="InterPro" id="IPR004299">
    <property type="entry name" value="MBOAT_fam"/>
</dbReference>
<keyword evidence="9 14" id="KW-1133">Transmembrane helix</keyword>
<evidence type="ECO:0000313" key="15">
    <source>
        <dbReference type="EMBL" id="MFC3182105.1"/>
    </source>
</evidence>
<evidence type="ECO:0000256" key="13">
    <source>
        <dbReference type="PIRNR" id="PIRNR016636"/>
    </source>
</evidence>
<comment type="subcellular location">
    <subcellularLocation>
        <location evidence="1">Cell membrane</location>
        <topology evidence="1">Multi-pass membrane protein</topology>
    </subcellularLocation>
</comment>
<evidence type="ECO:0000256" key="7">
    <source>
        <dbReference type="ARBA" id="ARBA00022692"/>
    </source>
</evidence>
<organism evidence="15 16">
    <name type="scientific">Cypionkella sinensis</name>
    <dbReference type="NCBI Taxonomy" id="1756043"/>
    <lineage>
        <taxon>Bacteria</taxon>
        <taxon>Pseudomonadati</taxon>
        <taxon>Pseudomonadota</taxon>
        <taxon>Alphaproteobacteria</taxon>
        <taxon>Rhodobacterales</taxon>
        <taxon>Paracoccaceae</taxon>
        <taxon>Cypionkella</taxon>
    </lineage>
</organism>
<gene>
    <name evidence="15" type="ORF">ACFOGH_13970</name>
</gene>
<keyword evidence="7 14" id="KW-0812">Transmembrane</keyword>
<dbReference type="InterPro" id="IPR028362">
    <property type="entry name" value="AlgI"/>
</dbReference>
<evidence type="ECO:0000256" key="12">
    <source>
        <dbReference type="ARBA" id="ARBA00031030"/>
    </source>
</evidence>
<dbReference type="PANTHER" id="PTHR13285:SF23">
    <property type="entry name" value="TEICHOIC ACID D-ALANYLTRANSFERASE"/>
    <property type="match status" value="1"/>
</dbReference>
<dbReference type="InterPro" id="IPR051085">
    <property type="entry name" value="MB_O-acyltransferase"/>
</dbReference>
<dbReference type="PIRSF" id="PIRSF500217">
    <property type="entry name" value="AlgI"/>
    <property type="match status" value="1"/>
</dbReference>
<evidence type="ECO:0000256" key="5">
    <source>
        <dbReference type="ARBA" id="ARBA00022475"/>
    </source>
</evidence>
<dbReference type="EMBL" id="JBHRTO010000001">
    <property type="protein sequence ID" value="MFC3182105.1"/>
    <property type="molecule type" value="Genomic_DNA"/>
</dbReference>
<feature type="transmembrane region" description="Helical" evidence="14">
    <location>
        <begin position="77"/>
        <end position="99"/>
    </location>
</feature>
<feature type="transmembrane region" description="Helical" evidence="14">
    <location>
        <begin position="150"/>
        <end position="169"/>
    </location>
</feature>
<evidence type="ECO:0000256" key="10">
    <source>
        <dbReference type="ARBA" id="ARBA00023136"/>
    </source>
</evidence>
<evidence type="ECO:0000256" key="6">
    <source>
        <dbReference type="ARBA" id="ARBA00022679"/>
    </source>
</evidence>
<evidence type="ECO:0000256" key="14">
    <source>
        <dbReference type="SAM" id="Phobius"/>
    </source>
</evidence>
<sequence length="480" mass="53603">MVFSSETFLFLFLPLFLIIYYLTPARGRSMVILFASYLFYGWWRFDFLLLLFATTLWTFCIGLMIAKNLDTPRAKVWCGIGVAGCLCVLGVFKYLNFFIDSLAQLFGTDAAGLGVHWRLILPIGVSFYVFHSISYLVDVTRKDADATLKFFDFAAFIALFPQLVAGPILRFKDLADQFKHRTHSLVLFTDGLALFIVGLGKKVLLADTVAPLADIAFTTPDPSAALSWLGSVAYMMQLYFDFSGYSDMAMGLGLMMGFRFRKNFDMPYISRSITEFWRRWHISLSVWLRDYLYIPLGGNRVGPTRTYVNLMTVMVLGGLWHGANMTFLAWGIWHGAWLAIERATGWANRSSTVGLIQTLLLVLIGWVAFRAVDMHQAMDVYAGMIGLHGFAIPMDIAFQISGESMVMLVIGMLYCAAEPQINRIGKEMYFAPQGGIGVSGTGTLTAATSLLPVAVVSLIAMLAIMKLAEASFSPFLYFQF</sequence>
<feature type="transmembrane region" description="Helical" evidence="14">
    <location>
        <begin position="352"/>
        <end position="369"/>
    </location>
</feature>
<feature type="transmembrane region" description="Helical" evidence="14">
    <location>
        <begin position="181"/>
        <end position="200"/>
    </location>
</feature>
<evidence type="ECO:0000256" key="4">
    <source>
        <dbReference type="ARBA" id="ARBA00016084"/>
    </source>
</evidence>
<dbReference type="Pfam" id="PF03062">
    <property type="entry name" value="MBOAT"/>
    <property type="match status" value="1"/>
</dbReference>
<keyword evidence="8" id="KW-0016">Alginate biosynthesis</keyword>
<proteinExistence type="inferred from homology"/>
<keyword evidence="16" id="KW-1185">Reference proteome</keyword>
<dbReference type="PANTHER" id="PTHR13285">
    <property type="entry name" value="ACYLTRANSFERASE"/>
    <property type="match status" value="1"/>
</dbReference>
<feature type="transmembrane region" description="Helical" evidence="14">
    <location>
        <begin position="119"/>
        <end position="138"/>
    </location>
</feature>
<evidence type="ECO:0000256" key="9">
    <source>
        <dbReference type="ARBA" id="ARBA00022989"/>
    </source>
</evidence>
<feature type="transmembrane region" description="Helical" evidence="14">
    <location>
        <begin position="396"/>
        <end position="417"/>
    </location>
</feature>
<dbReference type="PIRSF" id="PIRSF016636">
    <property type="entry name" value="AlgI_DltB"/>
    <property type="match status" value="1"/>
</dbReference>
<feature type="transmembrane region" description="Helical" evidence="14">
    <location>
        <begin position="453"/>
        <end position="478"/>
    </location>
</feature>
<feature type="transmembrane region" description="Helical" evidence="14">
    <location>
        <begin position="43"/>
        <end position="65"/>
    </location>
</feature>
<evidence type="ECO:0000313" key="16">
    <source>
        <dbReference type="Proteomes" id="UP001595547"/>
    </source>
</evidence>
<comment type="pathway">
    <text evidence="2">Glycan biosynthesis; alginate biosynthesis.</text>
</comment>
<feature type="transmembrane region" description="Helical" evidence="14">
    <location>
        <begin position="318"/>
        <end position="340"/>
    </location>
</feature>
<dbReference type="RefSeq" id="WP_380073685.1">
    <property type="nucleotide sequence ID" value="NZ_JBHRTO010000001.1"/>
</dbReference>
<evidence type="ECO:0000256" key="8">
    <source>
        <dbReference type="ARBA" id="ARBA00022841"/>
    </source>
</evidence>
<dbReference type="Proteomes" id="UP001595547">
    <property type="component" value="Unassembled WGS sequence"/>
</dbReference>
<evidence type="ECO:0000256" key="11">
    <source>
        <dbReference type="ARBA" id="ARBA00023315"/>
    </source>
</evidence>
<evidence type="ECO:0000256" key="3">
    <source>
        <dbReference type="ARBA" id="ARBA00010323"/>
    </source>
</evidence>
<evidence type="ECO:0000256" key="1">
    <source>
        <dbReference type="ARBA" id="ARBA00004651"/>
    </source>
</evidence>
<feature type="transmembrane region" description="Helical" evidence="14">
    <location>
        <begin position="242"/>
        <end position="260"/>
    </location>
</feature>